<dbReference type="GO" id="GO:0016491">
    <property type="term" value="F:oxidoreductase activity"/>
    <property type="evidence" value="ECO:0007669"/>
    <property type="project" value="UniProtKB-KW"/>
</dbReference>
<evidence type="ECO:0000256" key="4">
    <source>
        <dbReference type="ARBA" id="ARBA00022723"/>
    </source>
</evidence>
<dbReference type="Pfam" id="PF00970">
    <property type="entry name" value="FAD_binding_6"/>
    <property type="match status" value="1"/>
</dbReference>
<evidence type="ECO:0000256" key="3">
    <source>
        <dbReference type="ARBA" id="ARBA00022714"/>
    </source>
</evidence>
<organism evidence="12 13">
    <name type="scientific">Microvirga flocculans</name>
    <dbReference type="NCBI Taxonomy" id="217168"/>
    <lineage>
        <taxon>Bacteria</taxon>
        <taxon>Pseudomonadati</taxon>
        <taxon>Pseudomonadota</taxon>
        <taxon>Alphaproteobacteria</taxon>
        <taxon>Hyphomicrobiales</taxon>
        <taxon>Methylobacteriaceae</taxon>
        <taxon>Microvirga</taxon>
    </lineage>
</organism>
<dbReference type="InterPro" id="IPR017927">
    <property type="entry name" value="FAD-bd_FR_type"/>
</dbReference>
<dbReference type="InterPro" id="IPR017938">
    <property type="entry name" value="Riboflavin_synthase-like_b-brl"/>
</dbReference>
<dbReference type="CDD" id="cd00207">
    <property type="entry name" value="fer2"/>
    <property type="match status" value="1"/>
</dbReference>
<evidence type="ECO:0000256" key="8">
    <source>
        <dbReference type="ARBA" id="ARBA00023014"/>
    </source>
</evidence>
<dbReference type="GO" id="GO:0010124">
    <property type="term" value="P:phenylacetate catabolic process"/>
    <property type="evidence" value="ECO:0007669"/>
    <property type="project" value="InterPro"/>
</dbReference>
<evidence type="ECO:0000259" key="11">
    <source>
        <dbReference type="PROSITE" id="PS51384"/>
    </source>
</evidence>
<dbReference type="InterPro" id="IPR050415">
    <property type="entry name" value="MRET"/>
</dbReference>
<dbReference type="GO" id="GO:0050660">
    <property type="term" value="F:flavin adenine dinucleotide binding"/>
    <property type="evidence" value="ECO:0007669"/>
    <property type="project" value="TreeGrafter"/>
</dbReference>
<dbReference type="InterPro" id="IPR012675">
    <property type="entry name" value="Beta-grasp_dom_sf"/>
</dbReference>
<dbReference type="InterPro" id="IPR006058">
    <property type="entry name" value="2Fe2S_fd_BS"/>
</dbReference>
<dbReference type="InterPro" id="IPR001433">
    <property type="entry name" value="OxRdtase_FAD/NAD-bd"/>
</dbReference>
<dbReference type="Gene3D" id="3.10.20.30">
    <property type="match status" value="1"/>
</dbReference>
<dbReference type="Pfam" id="PF00175">
    <property type="entry name" value="NAD_binding_1"/>
    <property type="match status" value="1"/>
</dbReference>
<accession>A0A7W6N8C7</accession>
<dbReference type="InterPro" id="IPR001709">
    <property type="entry name" value="Flavoprot_Pyr_Nucl_cyt_Rdtase"/>
</dbReference>
<dbReference type="NCBIfam" id="TIGR02160">
    <property type="entry name" value="PA_CoA_Oxy5"/>
    <property type="match status" value="1"/>
</dbReference>
<dbReference type="Pfam" id="PF00111">
    <property type="entry name" value="Fer2"/>
    <property type="match status" value="1"/>
</dbReference>
<dbReference type="CDD" id="cd06214">
    <property type="entry name" value="PA_degradation_oxidoreductase_like"/>
    <property type="match status" value="1"/>
</dbReference>
<reference evidence="12 13" key="1">
    <citation type="submission" date="2020-08" db="EMBL/GenBank/DDBJ databases">
        <title>Genomic Encyclopedia of Type Strains, Phase IV (KMG-IV): sequencing the most valuable type-strain genomes for metagenomic binning, comparative biology and taxonomic classification.</title>
        <authorList>
            <person name="Goeker M."/>
        </authorList>
    </citation>
    <scope>NUCLEOTIDE SEQUENCE [LARGE SCALE GENOMIC DNA]</scope>
    <source>
        <strain evidence="12 13">DSM 15743</strain>
    </source>
</reference>
<gene>
    <name evidence="12" type="ORF">GGR34_001958</name>
</gene>
<dbReference type="Gene3D" id="3.40.50.80">
    <property type="entry name" value="Nucleotide-binding domain of ferredoxin-NADP reductase (FNR) module"/>
    <property type="match status" value="1"/>
</dbReference>
<evidence type="ECO:0000259" key="10">
    <source>
        <dbReference type="PROSITE" id="PS51085"/>
    </source>
</evidence>
<dbReference type="PROSITE" id="PS51085">
    <property type="entry name" value="2FE2S_FER_2"/>
    <property type="match status" value="1"/>
</dbReference>
<dbReference type="InterPro" id="IPR039261">
    <property type="entry name" value="FNR_nucleotide-bd"/>
</dbReference>
<comment type="caution">
    <text evidence="12">The sequence shown here is derived from an EMBL/GenBank/DDBJ whole genome shotgun (WGS) entry which is preliminary data.</text>
</comment>
<feature type="domain" description="2Fe-2S ferredoxin-type" evidence="10">
    <location>
        <begin position="269"/>
        <end position="359"/>
    </location>
</feature>
<evidence type="ECO:0000256" key="2">
    <source>
        <dbReference type="ARBA" id="ARBA00022630"/>
    </source>
</evidence>
<evidence type="ECO:0000256" key="9">
    <source>
        <dbReference type="ARBA" id="ARBA00034078"/>
    </source>
</evidence>
<evidence type="ECO:0000256" key="7">
    <source>
        <dbReference type="ARBA" id="ARBA00023004"/>
    </source>
</evidence>
<dbReference type="Proteomes" id="UP000519439">
    <property type="component" value="Unassembled WGS sequence"/>
</dbReference>
<dbReference type="InterPro" id="IPR011884">
    <property type="entry name" value="PaaE"/>
</dbReference>
<dbReference type="PROSITE" id="PS51384">
    <property type="entry name" value="FAD_FR"/>
    <property type="match status" value="1"/>
</dbReference>
<dbReference type="InterPro" id="IPR036010">
    <property type="entry name" value="2Fe-2S_ferredoxin-like_sf"/>
</dbReference>
<proteinExistence type="predicted"/>
<dbReference type="InterPro" id="IPR008333">
    <property type="entry name" value="Cbr1-like_FAD-bd_dom"/>
</dbReference>
<keyword evidence="4" id="KW-0479">Metal-binding</keyword>
<evidence type="ECO:0000313" key="13">
    <source>
        <dbReference type="Proteomes" id="UP000519439"/>
    </source>
</evidence>
<dbReference type="GO" id="GO:0051537">
    <property type="term" value="F:2 iron, 2 sulfur cluster binding"/>
    <property type="evidence" value="ECO:0007669"/>
    <property type="project" value="UniProtKB-KW"/>
</dbReference>
<dbReference type="RefSeq" id="WP_027315723.1">
    <property type="nucleotide sequence ID" value="NZ_JACIDC010000006.1"/>
</dbReference>
<keyword evidence="7" id="KW-0408">Iron</keyword>
<keyword evidence="3" id="KW-0001">2Fe-2S</keyword>
<comment type="cofactor">
    <cofactor evidence="9">
        <name>[2Fe-2S] cluster</name>
        <dbReference type="ChEBI" id="CHEBI:190135"/>
    </cofactor>
</comment>
<dbReference type="PRINTS" id="PR00406">
    <property type="entry name" value="CYTB5RDTASE"/>
</dbReference>
<comment type="cofactor">
    <cofactor evidence="1">
        <name>FAD</name>
        <dbReference type="ChEBI" id="CHEBI:57692"/>
    </cofactor>
</comment>
<keyword evidence="8" id="KW-0411">Iron-sulfur</keyword>
<dbReference type="PANTHER" id="PTHR47354:SF8">
    <property type="entry name" value="1,2-PHENYLACETYL-COA EPOXIDASE, SUBUNIT E"/>
    <property type="match status" value="1"/>
</dbReference>
<name>A0A7W6N8C7_9HYPH</name>
<keyword evidence="5" id="KW-0274">FAD</keyword>
<dbReference type="PROSITE" id="PS00197">
    <property type="entry name" value="2FE2S_FER_1"/>
    <property type="match status" value="1"/>
</dbReference>
<dbReference type="SUPFAM" id="SSF54292">
    <property type="entry name" value="2Fe-2S ferredoxin-like"/>
    <property type="match status" value="1"/>
</dbReference>
<evidence type="ECO:0000256" key="5">
    <source>
        <dbReference type="ARBA" id="ARBA00022827"/>
    </source>
</evidence>
<protein>
    <submittedName>
        <fullName evidence="12">Ring-1,2-phenylacetyl-CoA epoxidase subunit PaaE</fullName>
    </submittedName>
</protein>
<feature type="domain" description="FAD-binding FR-type" evidence="11">
    <location>
        <begin position="2"/>
        <end position="106"/>
    </location>
</feature>
<dbReference type="Gene3D" id="2.40.30.10">
    <property type="entry name" value="Translation factors"/>
    <property type="match status" value="1"/>
</dbReference>
<dbReference type="GO" id="GO:0046872">
    <property type="term" value="F:metal ion binding"/>
    <property type="evidence" value="ECO:0007669"/>
    <property type="project" value="UniProtKB-KW"/>
</dbReference>
<dbReference type="InterPro" id="IPR001041">
    <property type="entry name" value="2Fe-2S_ferredoxin-type"/>
</dbReference>
<dbReference type="PRINTS" id="PR00371">
    <property type="entry name" value="FPNCR"/>
</dbReference>
<evidence type="ECO:0000256" key="6">
    <source>
        <dbReference type="ARBA" id="ARBA00023002"/>
    </source>
</evidence>
<evidence type="ECO:0000313" key="12">
    <source>
        <dbReference type="EMBL" id="MBB4040305.1"/>
    </source>
</evidence>
<dbReference type="SUPFAM" id="SSF52343">
    <property type="entry name" value="Ferredoxin reductase-like, C-terminal NADP-linked domain"/>
    <property type="match status" value="1"/>
</dbReference>
<dbReference type="SUPFAM" id="SSF63380">
    <property type="entry name" value="Riboflavin synthase domain-like"/>
    <property type="match status" value="1"/>
</dbReference>
<dbReference type="AlphaFoldDB" id="A0A7W6N8C7"/>
<dbReference type="PANTHER" id="PTHR47354">
    <property type="entry name" value="NADH OXIDOREDUCTASE HCR"/>
    <property type="match status" value="1"/>
</dbReference>
<sequence>MTKFYPVTVADIRRETRDAVILTLDVPDEHKQAFRFSQGQYLTLRTQIDGDEVRRSYSICATPMDGKLRVGIKKISGGVFSSWASEKLAPGQIIEAMPPMGNFFVPLEKDRKRHFVGFAAGSGITPLLSIVKTTLVAEPLSSFTLFYGNRASSSIMFREELEDLKNEHLERFSLIHILSREQQDIDLFNGRLTKEKCDQLLDHWVDASSIDTAFICGPQDMMLGVAQSLEEHGLDKRNIKFELFATSTPSRRQRRPEEVKAEDRQKDLCEATIVIDGRSRTLSFEKGTESVLDAATNEGLELPYACKGGVCSTCRAMLVEGEVDMDANFALEDYEIARGYILTCQSYPVSDRIVVDFDK</sequence>
<dbReference type="EMBL" id="JACIDC010000006">
    <property type="protein sequence ID" value="MBB4040305.1"/>
    <property type="molecule type" value="Genomic_DNA"/>
</dbReference>
<keyword evidence="2" id="KW-0285">Flavoprotein</keyword>
<keyword evidence="13" id="KW-1185">Reference proteome</keyword>
<evidence type="ECO:0000256" key="1">
    <source>
        <dbReference type="ARBA" id="ARBA00001974"/>
    </source>
</evidence>
<keyword evidence="6" id="KW-0560">Oxidoreductase</keyword>